<gene>
    <name evidence="2" type="ORF">GOBAR_AA16257</name>
</gene>
<dbReference type="InterPro" id="IPR004312">
    <property type="entry name" value="ATHILA_Orf1_C"/>
</dbReference>
<evidence type="ECO:0000313" key="3">
    <source>
        <dbReference type="Proteomes" id="UP000239757"/>
    </source>
</evidence>
<sequence>MLEQVQLLDNVRALLTIVPWELFFTIIEPTYLELTLDLCSTFHVQDVMTNFDDPRMVQFHLGSLVCQLSVPEFGIALGLYTEAFMEDNELNTLHRHIHYSLSKCWDALVLSSASYDPSRSKASALSPCLRYLQTISAHTLTGRRESTGVVNTHDTYFLWSMVNGHIFDLAYFIALAIHHQTKRHRRGVISIGPYVTRLARHFGFLNTTAQSSSLTLIGQMSPQGISSMLHMRMIEKRRGTHPPQYHFAQSTEEEDLEDITDDVPLCHEDPPSQPPPPHHPVHAVASYTDISECLTRFKQQCFRHFDNIDATLQ</sequence>
<reference evidence="2 3" key="1">
    <citation type="submission" date="2015-01" db="EMBL/GenBank/DDBJ databases">
        <title>Genome of allotetraploid Gossypium barbadense reveals genomic plasticity and fiber elongation in cotton evolution.</title>
        <authorList>
            <person name="Chen X."/>
            <person name="Liu X."/>
            <person name="Zhao B."/>
            <person name="Zheng H."/>
            <person name="Hu Y."/>
            <person name="Lu G."/>
            <person name="Yang C."/>
            <person name="Chen J."/>
            <person name="Shan C."/>
            <person name="Zhang L."/>
            <person name="Zhou Y."/>
            <person name="Wang L."/>
            <person name="Guo W."/>
            <person name="Bai Y."/>
            <person name="Ruan J."/>
            <person name="Shangguan X."/>
            <person name="Mao Y."/>
            <person name="Jiang J."/>
            <person name="Zhu Y."/>
            <person name="Lei J."/>
            <person name="Kang H."/>
            <person name="Chen S."/>
            <person name="He X."/>
            <person name="Wang R."/>
            <person name="Wang Y."/>
            <person name="Chen J."/>
            <person name="Wang L."/>
            <person name="Yu S."/>
            <person name="Wang B."/>
            <person name="Wei J."/>
            <person name="Song S."/>
            <person name="Lu X."/>
            <person name="Gao Z."/>
            <person name="Gu W."/>
            <person name="Deng X."/>
            <person name="Ma D."/>
            <person name="Wang S."/>
            <person name="Liang W."/>
            <person name="Fang L."/>
            <person name="Cai C."/>
            <person name="Zhu X."/>
            <person name="Zhou B."/>
            <person name="Zhang Y."/>
            <person name="Chen Z."/>
            <person name="Xu S."/>
            <person name="Zhu R."/>
            <person name="Wang S."/>
            <person name="Zhang T."/>
            <person name="Zhao G."/>
        </authorList>
    </citation>
    <scope>NUCLEOTIDE SEQUENCE [LARGE SCALE GENOMIC DNA]</scope>
    <source>
        <strain evidence="3">cv. Xinhai21</strain>
        <tissue evidence="2">Leaf</tissue>
    </source>
</reference>
<protein>
    <recommendedName>
        <fullName evidence="1">Arabidopsis retrotransposon Orf1 C-terminal domain-containing protein</fullName>
    </recommendedName>
</protein>
<evidence type="ECO:0000259" key="1">
    <source>
        <dbReference type="Pfam" id="PF03078"/>
    </source>
</evidence>
<proteinExistence type="predicted"/>
<dbReference type="AlphaFoldDB" id="A0A2P5XM30"/>
<dbReference type="EMBL" id="KZ664600">
    <property type="protein sequence ID" value="PPS04408.1"/>
    <property type="molecule type" value="Genomic_DNA"/>
</dbReference>
<dbReference type="Proteomes" id="UP000239757">
    <property type="component" value="Unassembled WGS sequence"/>
</dbReference>
<evidence type="ECO:0000313" key="2">
    <source>
        <dbReference type="EMBL" id="PPS04408.1"/>
    </source>
</evidence>
<accession>A0A2P5XM30</accession>
<feature type="domain" description="Arabidopsis retrotransposon Orf1 C-terminal" evidence="1">
    <location>
        <begin position="2"/>
        <end position="158"/>
    </location>
</feature>
<dbReference type="OrthoDB" id="1685790at2759"/>
<name>A0A2P5XM30_GOSBA</name>
<organism evidence="2 3">
    <name type="scientific">Gossypium barbadense</name>
    <name type="common">Sea Island cotton</name>
    <name type="synonym">Hibiscus barbadensis</name>
    <dbReference type="NCBI Taxonomy" id="3634"/>
    <lineage>
        <taxon>Eukaryota</taxon>
        <taxon>Viridiplantae</taxon>
        <taxon>Streptophyta</taxon>
        <taxon>Embryophyta</taxon>
        <taxon>Tracheophyta</taxon>
        <taxon>Spermatophyta</taxon>
        <taxon>Magnoliopsida</taxon>
        <taxon>eudicotyledons</taxon>
        <taxon>Gunneridae</taxon>
        <taxon>Pentapetalae</taxon>
        <taxon>rosids</taxon>
        <taxon>malvids</taxon>
        <taxon>Malvales</taxon>
        <taxon>Malvaceae</taxon>
        <taxon>Malvoideae</taxon>
        <taxon>Gossypium</taxon>
    </lineage>
</organism>
<dbReference type="Pfam" id="PF03078">
    <property type="entry name" value="ATHILA"/>
    <property type="match status" value="1"/>
</dbReference>